<dbReference type="AlphaFoldDB" id="A0A5C2SA95"/>
<evidence type="ECO:0000259" key="2">
    <source>
        <dbReference type="PROSITE" id="PS50097"/>
    </source>
</evidence>
<dbReference type="OrthoDB" id="3223751at2759"/>
<dbReference type="InterPro" id="IPR011333">
    <property type="entry name" value="SKP1/BTB/POZ_sf"/>
</dbReference>
<dbReference type="STRING" id="1328759.A0A5C2SA95"/>
<dbReference type="Pfam" id="PF00651">
    <property type="entry name" value="BTB"/>
    <property type="match status" value="1"/>
</dbReference>
<protein>
    <recommendedName>
        <fullName evidence="2">BTB domain-containing protein</fullName>
    </recommendedName>
</protein>
<feature type="region of interest" description="Disordered" evidence="1">
    <location>
        <begin position="1"/>
        <end position="403"/>
    </location>
</feature>
<accession>A0A5C2SA95</accession>
<dbReference type="Proteomes" id="UP000313359">
    <property type="component" value="Unassembled WGS sequence"/>
</dbReference>
<gene>
    <name evidence="3" type="ORF">L227DRAFT_575239</name>
</gene>
<dbReference type="SMART" id="SM00225">
    <property type="entry name" value="BTB"/>
    <property type="match status" value="1"/>
</dbReference>
<feature type="compositionally biased region" description="Basic residues" evidence="1">
    <location>
        <begin position="223"/>
        <end position="235"/>
    </location>
</feature>
<dbReference type="CDD" id="cd18186">
    <property type="entry name" value="BTB_POZ_ZBTB_KLHL-like"/>
    <property type="match status" value="1"/>
</dbReference>
<feature type="compositionally biased region" description="Polar residues" evidence="1">
    <location>
        <begin position="39"/>
        <end position="53"/>
    </location>
</feature>
<sequence>MSSPGHISVHRARTDTRFLIEASPQTQPRILRDRDNEQMSRSYPGTSSMSTPIMGSPPSPILQPERPPRALSPELWNLSSPNPSEMPSPLRNTLVPMLNLAREAKEELFTDRSTRDNRSAPPAPAPADDHRASSKARSTPASPPSSRASGSQSHRKYRSPRVETDSEGEDNARSWHGAPTYVRPSEDTIPSHSWRTPTVERLEAEEPRTPPTGPITVTANRMSPRRSSTKNKAKRSSIAQRRLMESAALSSDSGIIMSPMCHSPLVSLPLPDIPQSATDAEQFFPPERPPRSHQRERSSPSPLQSPLTLQPGPSSRPESPRDERREPYRSDSPDRSGGSLRGRESPNAMSVPIPLSPGSTLAQTRPPSPAEDPRGSPKAAAKAGSSKQYDRSPSPPEEPAVRHSTFYLEDEMVILRVENTLFRVHRYFLERDSTFFKDFFQKMLGHGAGRTDDTAVRLKDVSRREFECLLAFLYNGPSSAQSASILNLVLLLSTASALSFPAARAHAISALDAASPPLDPVERVFLAEKYAIPAWLRPAYVALCSRAHALEDAEAEVLGLQTMARLARAREAVLEEKVKEWRKAVERAESGEGFNKEDMQVREAKLVERVVDEIFGVDL</sequence>
<keyword evidence="4" id="KW-1185">Reference proteome</keyword>
<evidence type="ECO:0000256" key="1">
    <source>
        <dbReference type="SAM" id="MobiDB-lite"/>
    </source>
</evidence>
<name>A0A5C2SA95_9APHY</name>
<feature type="compositionally biased region" description="Basic and acidic residues" evidence="1">
    <location>
        <begin position="288"/>
        <end position="298"/>
    </location>
</feature>
<feature type="compositionally biased region" description="Low complexity" evidence="1">
    <location>
        <begin position="376"/>
        <end position="387"/>
    </location>
</feature>
<feature type="compositionally biased region" description="Basic and acidic residues" evidence="1">
    <location>
        <begin position="102"/>
        <end position="118"/>
    </location>
</feature>
<feature type="compositionally biased region" description="Low complexity" evidence="1">
    <location>
        <begin position="299"/>
        <end position="317"/>
    </location>
</feature>
<reference evidence="3" key="1">
    <citation type="journal article" date="2018" name="Genome Biol. Evol.">
        <title>Genomics and development of Lentinus tigrinus, a white-rot wood-decaying mushroom with dimorphic fruiting bodies.</title>
        <authorList>
            <person name="Wu B."/>
            <person name="Xu Z."/>
            <person name="Knudson A."/>
            <person name="Carlson A."/>
            <person name="Chen N."/>
            <person name="Kovaka S."/>
            <person name="LaButti K."/>
            <person name="Lipzen A."/>
            <person name="Pennachio C."/>
            <person name="Riley R."/>
            <person name="Schakwitz W."/>
            <person name="Umezawa K."/>
            <person name="Ohm R.A."/>
            <person name="Grigoriev I.V."/>
            <person name="Nagy L.G."/>
            <person name="Gibbons J."/>
            <person name="Hibbett D."/>
        </authorList>
    </citation>
    <scope>NUCLEOTIDE SEQUENCE [LARGE SCALE GENOMIC DNA]</scope>
    <source>
        <strain evidence="3">ALCF2SS1-6</strain>
    </source>
</reference>
<dbReference type="Gene3D" id="3.30.710.10">
    <property type="entry name" value="Potassium Channel Kv1.1, Chain A"/>
    <property type="match status" value="1"/>
</dbReference>
<feature type="compositionally biased region" description="Basic and acidic residues" evidence="1">
    <location>
        <begin position="318"/>
        <end position="334"/>
    </location>
</feature>
<dbReference type="EMBL" id="ML122265">
    <property type="protein sequence ID" value="RPD60640.1"/>
    <property type="molecule type" value="Genomic_DNA"/>
</dbReference>
<feature type="compositionally biased region" description="Low complexity" evidence="1">
    <location>
        <begin position="135"/>
        <end position="152"/>
    </location>
</feature>
<feature type="compositionally biased region" description="Basic and acidic residues" evidence="1">
    <location>
        <begin position="198"/>
        <end position="208"/>
    </location>
</feature>
<dbReference type="SUPFAM" id="SSF54695">
    <property type="entry name" value="POZ domain"/>
    <property type="match status" value="1"/>
</dbReference>
<dbReference type="PROSITE" id="PS50097">
    <property type="entry name" value="BTB"/>
    <property type="match status" value="1"/>
</dbReference>
<evidence type="ECO:0000313" key="3">
    <source>
        <dbReference type="EMBL" id="RPD60640.1"/>
    </source>
</evidence>
<organism evidence="3 4">
    <name type="scientific">Lentinus tigrinus ALCF2SS1-6</name>
    <dbReference type="NCBI Taxonomy" id="1328759"/>
    <lineage>
        <taxon>Eukaryota</taxon>
        <taxon>Fungi</taxon>
        <taxon>Dikarya</taxon>
        <taxon>Basidiomycota</taxon>
        <taxon>Agaricomycotina</taxon>
        <taxon>Agaricomycetes</taxon>
        <taxon>Polyporales</taxon>
        <taxon>Polyporaceae</taxon>
        <taxon>Lentinus</taxon>
    </lineage>
</organism>
<evidence type="ECO:0000313" key="4">
    <source>
        <dbReference type="Proteomes" id="UP000313359"/>
    </source>
</evidence>
<feature type="domain" description="BTB" evidence="2">
    <location>
        <begin position="411"/>
        <end position="482"/>
    </location>
</feature>
<dbReference type="InterPro" id="IPR000210">
    <property type="entry name" value="BTB/POZ_dom"/>
</dbReference>
<proteinExistence type="predicted"/>